<dbReference type="Proteomes" id="UP001165586">
    <property type="component" value="Unassembled WGS sequence"/>
</dbReference>
<name>A0ABT2H9J1_9MICO</name>
<reference evidence="1" key="1">
    <citation type="submission" date="2022-08" db="EMBL/GenBank/DDBJ databases">
        <authorList>
            <person name="Deng Y."/>
            <person name="Han X.-F."/>
            <person name="Zhang Y.-Q."/>
        </authorList>
    </citation>
    <scope>NUCLEOTIDE SEQUENCE</scope>
    <source>
        <strain evidence="1">CPCC 203386</strain>
    </source>
</reference>
<gene>
    <name evidence="1" type="ORF">N1032_22985</name>
</gene>
<evidence type="ECO:0000313" key="2">
    <source>
        <dbReference type="Proteomes" id="UP001165586"/>
    </source>
</evidence>
<proteinExistence type="predicted"/>
<feature type="non-terminal residue" evidence="1">
    <location>
        <position position="1"/>
    </location>
</feature>
<sequence>LLFTNEHWNEHESEDCNRHEVFEIHPDVEGLGHLRWLNLERGTIDHPIALQRALHNASQTLLAVPGGML</sequence>
<evidence type="ECO:0000313" key="1">
    <source>
        <dbReference type="EMBL" id="MCS5736597.1"/>
    </source>
</evidence>
<dbReference type="EMBL" id="JANLCJ010000075">
    <property type="protein sequence ID" value="MCS5736597.1"/>
    <property type="molecule type" value="Genomic_DNA"/>
</dbReference>
<keyword evidence="2" id="KW-1185">Reference proteome</keyword>
<comment type="caution">
    <text evidence="1">The sequence shown here is derived from an EMBL/GenBank/DDBJ whole genome shotgun (WGS) entry which is preliminary data.</text>
</comment>
<organism evidence="1 2">
    <name type="scientific">Herbiconiux daphne</name>
    <dbReference type="NCBI Taxonomy" id="2970914"/>
    <lineage>
        <taxon>Bacteria</taxon>
        <taxon>Bacillati</taxon>
        <taxon>Actinomycetota</taxon>
        <taxon>Actinomycetes</taxon>
        <taxon>Micrococcales</taxon>
        <taxon>Microbacteriaceae</taxon>
        <taxon>Herbiconiux</taxon>
    </lineage>
</organism>
<accession>A0ABT2H9J1</accession>
<protein>
    <submittedName>
        <fullName evidence="1">Uncharacterized protein</fullName>
    </submittedName>
</protein>